<dbReference type="OrthoDB" id="3012298at2759"/>
<evidence type="ECO:0000313" key="2">
    <source>
        <dbReference type="Proteomes" id="UP001152049"/>
    </source>
</evidence>
<name>A0A9W8RLQ4_9HYPO</name>
<dbReference type="AlphaFoldDB" id="A0A9W8RLQ4"/>
<protein>
    <submittedName>
        <fullName evidence="1">Uncharacterized protein</fullName>
    </submittedName>
</protein>
<reference evidence="1" key="1">
    <citation type="submission" date="2022-09" db="EMBL/GenBank/DDBJ databases">
        <title>Fusarium specimens isolated from Avocado Roots.</title>
        <authorList>
            <person name="Stajich J."/>
            <person name="Roper C."/>
            <person name="Heimlech-Rivalta G."/>
        </authorList>
    </citation>
    <scope>NUCLEOTIDE SEQUENCE</scope>
    <source>
        <strain evidence="1">CF00136</strain>
    </source>
</reference>
<accession>A0A9W8RLQ4</accession>
<gene>
    <name evidence="1" type="ORF">NW762_014465</name>
</gene>
<dbReference type="InterPro" id="IPR017853">
    <property type="entry name" value="GH"/>
</dbReference>
<evidence type="ECO:0000313" key="1">
    <source>
        <dbReference type="EMBL" id="KAJ4244609.1"/>
    </source>
</evidence>
<organism evidence="1 2">
    <name type="scientific">Fusarium torreyae</name>
    <dbReference type="NCBI Taxonomy" id="1237075"/>
    <lineage>
        <taxon>Eukaryota</taxon>
        <taxon>Fungi</taxon>
        <taxon>Dikarya</taxon>
        <taxon>Ascomycota</taxon>
        <taxon>Pezizomycotina</taxon>
        <taxon>Sordariomycetes</taxon>
        <taxon>Hypocreomycetidae</taxon>
        <taxon>Hypocreales</taxon>
        <taxon>Nectriaceae</taxon>
        <taxon>Fusarium</taxon>
    </lineage>
</organism>
<dbReference type="Proteomes" id="UP001152049">
    <property type="component" value="Unassembled WGS sequence"/>
</dbReference>
<comment type="caution">
    <text evidence="1">The sequence shown here is derived from an EMBL/GenBank/DDBJ whole genome shotgun (WGS) entry which is preliminary data.</text>
</comment>
<dbReference type="SUPFAM" id="SSF51445">
    <property type="entry name" value="(Trans)glycosidases"/>
    <property type="match status" value="1"/>
</dbReference>
<proteinExistence type="predicted"/>
<sequence>MFSGLWPNRFVGSHFLLTELANESWDVVPDSWSETRWDAIDVLFISPFFVKTDDLSFELGDDKNLVQRFEWVIRAARSKNPSIIIILEQFYKLVRPDVQYDFQLFNGDSAKIKTYADSVASFIESYYNKTLPDMSGTGQVSARIQGYDVDVESSTRQDDLPKILTAVRQSLDDLSQKLRASKFSVSITPAWADHLDPTVAQSCDYINMQNYSGGRKTFPRDYLSTVPGLRSDQFVWGFCSEMPSQSTRDCKEFHGVLTKAQAVAAGHFGRTYTWRVNSDNHGYENIFQVWLHNLVHGTILPDSKDERIVHKYWKTGGRDEKGQVIPPANLK</sequence>
<dbReference type="Gene3D" id="3.20.20.80">
    <property type="entry name" value="Glycosidases"/>
    <property type="match status" value="1"/>
</dbReference>
<dbReference type="EMBL" id="JAOQAZ010000050">
    <property type="protein sequence ID" value="KAJ4244609.1"/>
    <property type="molecule type" value="Genomic_DNA"/>
</dbReference>
<keyword evidence="2" id="KW-1185">Reference proteome</keyword>